<dbReference type="RefSeq" id="YP_009294477.1">
    <property type="nucleotide sequence ID" value="NC_031148.1"/>
</dbReference>
<dbReference type="InterPro" id="IPR039342">
    <property type="entry name" value="TGD2-like"/>
</dbReference>
<keyword evidence="1" id="KW-0472">Membrane</keyword>
<organism evidence="3">
    <name type="scientific">Asparagopsis taxiformis</name>
    <dbReference type="NCBI Taxonomy" id="260499"/>
    <lineage>
        <taxon>Eukaryota</taxon>
        <taxon>Rhodophyta</taxon>
        <taxon>Florideophyceae</taxon>
        <taxon>Rhodymeniophycidae</taxon>
        <taxon>Bonnemaisoniales</taxon>
        <taxon>Bonnemaisoniaceae</taxon>
        <taxon>Asparagopsis</taxon>
    </lineage>
</organism>
<evidence type="ECO:0000256" key="1">
    <source>
        <dbReference type="SAM" id="Phobius"/>
    </source>
</evidence>
<dbReference type="GeneID" id="29070461"/>
<dbReference type="PANTHER" id="PTHR34675">
    <property type="entry name" value="PROTEIN TRIGALACTOSYLDIACYLGLYCEROL 2, CHLOROPLASTIC"/>
    <property type="match status" value="1"/>
</dbReference>
<sequence length="221" mass="25548">MNKIRSRNVWLDIKYFIAFLSFVFFTISLFIIIDFRNIRRGYSIFIEFSSAHGIKKGTNLRIRGVNIGIVQNIKISYNSVLVSAYLHSNNILIPKNSIVETNQTGLLNEAVIDIIPLDIIKYDKLHHIDPFSSSCLQSDFICHLSYLEGDRGLNYDDLVRATTRISQRFDDPRFFNLFYIFLQNSIDVADSILDLTVDLSDIVVTISYSMYKFVEMYLNGL</sequence>
<evidence type="ECO:0000313" key="3">
    <source>
        <dbReference type="EMBL" id="AOM65960.1"/>
    </source>
</evidence>
<dbReference type="AlphaFoldDB" id="A0A1C9CC44"/>
<keyword evidence="3" id="KW-0934">Plastid</keyword>
<dbReference type="InterPro" id="IPR003399">
    <property type="entry name" value="Mce/MlaD"/>
</dbReference>
<protein>
    <recommendedName>
        <fullName evidence="2">Mce/MlaD domain-containing protein</fullName>
    </recommendedName>
</protein>
<reference evidence="3" key="1">
    <citation type="journal article" date="2016" name="BMC Biol.">
        <title>Parallel evolution of highly conserved plastid genome architecture in red seaweeds and seed plants.</title>
        <authorList>
            <person name="Lee J."/>
            <person name="Cho C.H."/>
            <person name="Park S.I."/>
            <person name="Choi J.W."/>
            <person name="Song H.S."/>
            <person name="West J.A."/>
            <person name="Bhattacharya D."/>
            <person name="Yoon H.S."/>
        </authorList>
    </citation>
    <scope>NUCLEOTIDE SEQUENCE</scope>
</reference>
<keyword evidence="1" id="KW-0812">Transmembrane</keyword>
<accession>A0A1C9CC44</accession>
<gene>
    <name evidence="3" type="primary">ycf22</name>
    <name evidence="3" type="ORF">Aspa_081</name>
</gene>
<dbReference type="Pfam" id="PF02470">
    <property type="entry name" value="MlaD"/>
    <property type="match status" value="1"/>
</dbReference>
<name>A0A1C9CC44_9FLOR</name>
<feature type="transmembrane region" description="Helical" evidence="1">
    <location>
        <begin position="15"/>
        <end position="33"/>
    </location>
</feature>
<feature type="domain" description="Mce/MlaD" evidence="2">
    <location>
        <begin position="40"/>
        <end position="116"/>
    </location>
</feature>
<dbReference type="PANTHER" id="PTHR34675:SF1">
    <property type="entry name" value="PROTEIN TRIGALACTOSYLDIACYLGLYCEROL 2, CHLOROPLASTIC"/>
    <property type="match status" value="1"/>
</dbReference>
<proteinExistence type="predicted"/>
<evidence type="ECO:0000259" key="2">
    <source>
        <dbReference type="Pfam" id="PF02470"/>
    </source>
</evidence>
<keyword evidence="1" id="KW-1133">Transmembrane helix</keyword>
<geneLocation type="plastid" evidence="3"/>
<dbReference type="EMBL" id="KX284717">
    <property type="protein sequence ID" value="AOM65960.1"/>
    <property type="molecule type" value="Genomic_DNA"/>
</dbReference>